<sequence>MTDKLTIGVLAVQGGVTEHLRMLQSLGVEGVQVRRTEHLEGLDGIILPGGESTTMSRLLRLGGLLEPLRAAIQDGLPAFGTCAGLIILARTVLDTREDAVSLGVLDVTVRRNAFGRQVDSFETHLPFQGIDTPVDAVFIRAPQVEALGEGVDVLCTVAGKQGDTVVAVRQGHVLGTSFHPELTSDNRVHSYFVEMVRDQEQGGVG</sequence>
<dbReference type="GO" id="GO:0036381">
    <property type="term" value="F:pyridoxal 5'-phosphate synthase (glutamine hydrolysing) activity"/>
    <property type="evidence" value="ECO:0007669"/>
    <property type="project" value="UniProtKB-UniRule"/>
</dbReference>
<dbReference type="Proteomes" id="UP000326711">
    <property type="component" value="Chromosome"/>
</dbReference>
<evidence type="ECO:0000256" key="7">
    <source>
        <dbReference type="ARBA" id="ARBA00049534"/>
    </source>
</evidence>
<evidence type="ECO:0000256" key="2">
    <source>
        <dbReference type="ARBA" id="ARBA00022801"/>
    </source>
</evidence>
<keyword evidence="14" id="KW-1185">Reference proteome</keyword>
<dbReference type="AlphaFoldDB" id="A0A5J6Z652"/>
<dbReference type="EC" id="4.3.3.6" evidence="10"/>
<dbReference type="GO" id="GO:0016740">
    <property type="term" value="F:transferase activity"/>
    <property type="evidence" value="ECO:0007669"/>
    <property type="project" value="UniProtKB-KW"/>
</dbReference>
<dbReference type="PROSITE" id="PS51273">
    <property type="entry name" value="GATASE_TYPE_1"/>
    <property type="match status" value="1"/>
</dbReference>
<dbReference type="GO" id="GO:0042823">
    <property type="term" value="P:pyridoxal phosphate biosynthetic process"/>
    <property type="evidence" value="ECO:0007669"/>
    <property type="project" value="UniProtKB-UniRule"/>
</dbReference>
<dbReference type="EMBL" id="CP045032">
    <property type="protein sequence ID" value="QFQ02446.1"/>
    <property type="molecule type" value="Genomic_DNA"/>
</dbReference>
<evidence type="ECO:0000256" key="11">
    <source>
        <dbReference type="PIRSR" id="PIRSR005639-1"/>
    </source>
</evidence>
<dbReference type="SUPFAM" id="SSF52317">
    <property type="entry name" value="Class I glutamine amidotransferase-like"/>
    <property type="match status" value="1"/>
</dbReference>
<feature type="active site" description="Nucleophile" evidence="10 11">
    <location>
        <position position="82"/>
    </location>
</feature>
<evidence type="ECO:0000256" key="12">
    <source>
        <dbReference type="PIRSR" id="PIRSR005639-2"/>
    </source>
</evidence>
<feature type="active site" description="Charge relay system" evidence="10 11">
    <location>
        <position position="179"/>
    </location>
</feature>
<evidence type="ECO:0000256" key="8">
    <source>
        <dbReference type="ARBA" id="ARBA00054599"/>
    </source>
</evidence>
<evidence type="ECO:0000256" key="10">
    <source>
        <dbReference type="HAMAP-Rule" id="MF_01615"/>
    </source>
</evidence>
<evidence type="ECO:0000313" key="13">
    <source>
        <dbReference type="EMBL" id="QFQ02446.1"/>
    </source>
</evidence>
<reference evidence="14" key="1">
    <citation type="submission" date="2019-10" db="EMBL/GenBank/DDBJ databases">
        <title>Complete genome sequence of Corynebacterium urogenitalis DSM 108747, isolated from the genital tract of a cow.</title>
        <authorList>
            <person name="Ruckert C."/>
            <person name="Ballas P."/>
            <person name="Wagener K."/>
            <person name="Drillich M."/>
            <person name="Kaempfer P."/>
            <person name="Busse H.-J."/>
            <person name="Ehling-Schulz M."/>
        </authorList>
    </citation>
    <scope>NUCLEOTIDE SEQUENCE [LARGE SCALE GENOMIC DNA]</scope>
    <source>
        <strain evidence="14">LMM 1652</strain>
    </source>
</reference>
<dbReference type="PIRSF" id="PIRSF005639">
    <property type="entry name" value="Glut_amidoT_SNO"/>
    <property type="match status" value="1"/>
</dbReference>
<gene>
    <name evidence="10 13" type="primary">pdxT</name>
    <name evidence="13" type="ORF">CUROG_05385</name>
</gene>
<comment type="pathway">
    <text evidence="10">Cofactor biosynthesis; pyridoxal 5'-phosphate biosynthesis.</text>
</comment>
<comment type="subunit">
    <text evidence="9 10">In the presence of PdxS, forms a dodecamer of heterodimers. Only shows activity in the heterodimer.</text>
</comment>
<feature type="binding site" evidence="10 12">
    <location>
        <position position="111"/>
    </location>
    <ligand>
        <name>L-glutamine</name>
        <dbReference type="ChEBI" id="CHEBI:58359"/>
    </ligand>
</feature>
<dbReference type="InterPro" id="IPR002161">
    <property type="entry name" value="PdxT/SNO"/>
</dbReference>
<evidence type="ECO:0000256" key="3">
    <source>
        <dbReference type="ARBA" id="ARBA00022898"/>
    </source>
</evidence>
<evidence type="ECO:0000256" key="6">
    <source>
        <dbReference type="ARBA" id="ARBA00047992"/>
    </source>
</evidence>
<dbReference type="GO" id="GO:0008614">
    <property type="term" value="P:pyridoxine metabolic process"/>
    <property type="evidence" value="ECO:0007669"/>
    <property type="project" value="TreeGrafter"/>
</dbReference>
<dbReference type="RefSeq" id="WP_151902806.1">
    <property type="nucleotide sequence ID" value="NZ_CP045032.1"/>
</dbReference>
<proteinExistence type="inferred from homology"/>
<dbReference type="GO" id="GO:1903600">
    <property type="term" value="C:glutaminase complex"/>
    <property type="evidence" value="ECO:0007669"/>
    <property type="project" value="TreeGrafter"/>
</dbReference>
<evidence type="ECO:0000256" key="4">
    <source>
        <dbReference type="ARBA" id="ARBA00022962"/>
    </source>
</evidence>
<keyword evidence="3 10" id="KW-0663">Pyridoxal phosphate</keyword>
<dbReference type="PROSITE" id="PS01236">
    <property type="entry name" value="PDXT_SNO_1"/>
    <property type="match status" value="1"/>
</dbReference>
<dbReference type="Pfam" id="PF01174">
    <property type="entry name" value="SNO"/>
    <property type="match status" value="1"/>
</dbReference>
<keyword evidence="4 10" id="KW-0315">Glutamine amidotransferase</keyword>
<dbReference type="GO" id="GO:0004359">
    <property type="term" value="F:glutaminase activity"/>
    <property type="evidence" value="ECO:0007669"/>
    <property type="project" value="UniProtKB-UniRule"/>
</dbReference>
<evidence type="ECO:0000256" key="9">
    <source>
        <dbReference type="ARBA" id="ARBA00064749"/>
    </source>
</evidence>
<comment type="catalytic activity">
    <reaction evidence="7 10">
        <text>L-glutamine + H2O = L-glutamate + NH4(+)</text>
        <dbReference type="Rhea" id="RHEA:15889"/>
        <dbReference type="ChEBI" id="CHEBI:15377"/>
        <dbReference type="ChEBI" id="CHEBI:28938"/>
        <dbReference type="ChEBI" id="CHEBI:29985"/>
        <dbReference type="ChEBI" id="CHEBI:58359"/>
        <dbReference type="EC" id="3.5.1.2"/>
    </reaction>
</comment>
<comment type="similarity">
    <text evidence="1 10">Belongs to the glutaminase PdxT/SNO family.</text>
</comment>
<protein>
    <recommendedName>
        <fullName evidence="10">Pyridoxal 5'-phosphate synthase subunit PdxT</fullName>
        <ecNumber evidence="10">4.3.3.6</ecNumber>
    </recommendedName>
    <alternativeName>
        <fullName evidence="10">Pdx2</fullName>
    </alternativeName>
    <alternativeName>
        <fullName evidence="10">Pyridoxal 5'-phosphate synthase glutaminase subunit</fullName>
        <ecNumber evidence="10">3.5.1.2</ecNumber>
    </alternativeName>
</protein>
<dbReference type="EC" id="3.5.1.2" evidence="10"/>
<dbReference type="InterPro" id="IPR021196">
    <property type="entry name" value="PdxT/SNO_CS"/>
</dbReference>
<dbReference type="GO" id="GO:0005829">
    <property type="term" value="C:cytosol"/>
    <property type="evidence" value="ECO:0007669"/>
    <property type="project" value="TreeGrafter"/>
</dbReference>
<comment type="function">
    <text evidence="8 10">Catalyzes the hydrolysis of glutamine to glutamate and ammonia as part of the biosynthesis of pyridoxal 5'-phosphate. The resulting ammonia molecule is channeled to the active site of PdxS.</text>
</comment>
<dbReference type="PANTHER" id="PTHR31559">
    <property type="entry name" value="PYRIDOXAL 5'-PHOSPHATE SYNTHASE SUBUNIT SNO"/>
    <property type="match status" value="1"/>
</dbReference>
<dbReference type="FunFam" id="3.40.50.880:FF:000010">
    <property type="entry name" value="uncharacterized protein LOC100176842 isoform X2"/>
    <property type="match status" value="1"/>
</dbReference>
<dbReference type="HAMAP" id="MF_01615">
    <property type="entry name" value="PdxT"/>
    <property type="match status" value="1"/>
</dbReference>
<evidence type="ECO:0000256" key="5">
    <source>
        <dbReference type="ARBA" id="ARBA00023239"/>
    </source>
</evidence>
<dbReference type="NCBIfam" id="TIGR03800">
    <property type="entry name" value="PLP_synth_Pdx2"/>
    <property type="match status" value="1"/>
</dbReference>
<dbReference type="KEGG" id="cuo:CUROG_05385"/>
<dbReference type="OrthoDB" id="9810320at2"/>
<keyword evidence="2 10" id="KW-0378">Hydrolase</keyword>
<organism evidence="13 14">
    <name type="scientific">Corynebacterium urogenitale</name>
    <dbReference type="NCBI Taxonomy" id="2487892"/>
    <lineage>
        <taxon>Bacteria</taxon>
        <taxon>Bacillati</taxon>
        <taxon>Actinomycetota</taxon>
        <taxon>Actinomycetes</taxon>
        <taxon>Mycobacteriales</taxon>
        <taxon>Corynebacteriaceae</taxon>
        <taxon>Corynebacterium</taxon>
    </lineage>
</organism>
<dbReference type="Gene3D" id="3.40.50.880">
    <property type="match status" value="1"/>
</dbReference>
<dbReference type="InterPro" id="IPR029062">
    <property type="entry name" value="Class_I_gatase-like"/>
</dbReference>
<dbReference type="CDD" id="cd01749">
    <property type="entry name" value="GATase1_PB"/>
    <property type="match status" value="1"/>
</dbReference>
<keyword evidence="5 10" id="KW-0456">Lyase</keyword>
<dbReference type="GO" id="GO:0006543">
    <property type="term" value="P:L-glutamine catabolic process"/>
    <property type="evidence" value="ECO:0007669"/>
    <property type="project" value="UniProtKB-UniRule"/>
</dbReference>
<evidence type="ECO:0000256" key="1">
    <source>
        <dbReference type="ARBA" id="ARBA00008345"/>
    </source>
</evidence>
<name>A0A5J6Z652_9CORY</name>
<dbReference type="PROSITE" id="PS51274">
    <property type="entry name" value="GATASE_COBBQ"/>
    <property type="match status" value="1"/>
</dbReference>
<dbReference type="PROSITE" id="PS51130">
    <property type="entry name" value="PDXT_SNO_2"/>
    <property type="match status" value="1"/>
</dbReference>
<dbReference type="PANTHER" id="PTHR31559:SF0">
    <property type="entry name" value="PYRIDOXAL 5'-PHOSPHATE SYNTHASE SUBUNIT SNO1-RELATED"/>
    <property type="match status" value="1"/>
</dbReference>
<feature type="binding site" evidence="10 12">
    <location>
        <begin position="50"/>
        <end position="52"/>
    </location>
    <ligand>
        <name>L-glutamine</name>
        <dbReference type="ChEBI" id="CHEBI:58359"/>
    </ligand>
</feature>
<comment type="catalytic activity">
    <reaction evidence="6 10">
        <text>aldehydo-D-ribose 5-phosphate + D-glyceraldehyde 3-phosphate + L-glutamine = pyridoxal 5'-phosphate + L-glutamate + phosphate + 3 H2O + H(+)</text>
        <dbReference type="Rhea" id="RHEA:31507"/>
        <dbReference type="ChEBI" id="CHEBI:15377"/>
        <dbReference type="ChEBI" id="CHEBI:15378"/>
        <dbReference type="ChEBI" id="CHEBI:29985"/>
        <dbReference type="ChEBI" id="CHEBI:43474"/>
        <dbReference type="ChEBI" id="CHEBI:58273"/>
        <dbReference type="ChEBI" id="CHEBI:58359"/>
        <dbReference type="ChEBI" id="CHEBI:59776"/>
        <dbReference type="ChEBI" id="CHEBI:597326"/>
        <dbReference type="EC" id="4.3.3.6"/>
    </reaction>
</comment>
<keyword evidence="13" id="KW-0808">Transferase</keyword>
<evidence type="ECO:0000313" key="14">
    <source>
        <dbReference type="Proteomes" id="UP000326711"/>
    </source>
</evidence>
<accession>A0A5J6Z652</accession>
<feature type="active site" description="Charge relay system" evidence="10 11">
    <location>
        <position position="181"/>
    </location>
</feature>
<dbReference type="UniPathway" id="UPA00245"/>
<feature type="binding site" evidence="10 12">
    <location>
        <begin position="139"/>
        <end position="140"/>
    </location>
    <ligand>
        <name>L-glutamine</name>
        <dbReference type="ChEBI" id="CHEBI:58359"/>
    </ligand>
</feature>